<keyword evidence="1" id="KW-0812">Transmembrane</keyword>
<evidence type="ECO:0008006" key="4">
    <source>
        <dbReference type="Google" id="ProtNLM"/>
    </source>
</evidence>
<keyword evidence="3" id="KW-1185">Reference proteome</keyword>
<name>A0A2D0JVT5_9GAMM</name>
<dbReference type="InterPro" id="IPR023353">
    <property type="entry name" value="LemA-like_dom_sf"/>
</dbReference>
<gene>
    <name evidence="2" type="ORF">Xmir_00635</name>
</gene>
<sequence>MEIMITVIVIFFLIISGIIGGVSLYNRLILLRNNVDNAFANIDVILKQRADQIPALVSIVSNKKVLW</sequence>
<organism evidence="2 3">
    <name type="scientific">Xenorhabdus miraniensis</name>
    <dbReference type="NCBI Taxonomy" id="351674"/>
    <lineage>
        <taxon>Bacteria</taxon>
        <taxon>Pseudomonadati</taxon>
        <taxon>Pseudomonadota</taxon>
        <taxon>Gammaproteobacteria</taxon>
        <taxon>Enterobacterales</taxon>
        <taxon>Morganellaceae</taxon>
        <taxon>Xenorhabdus</taxon>
    </lineage>
</organism>
<comment type="caution">
    <text evidence="2">The sequence shown here is derived from an EMBL/GenBank/DDBJ whole genome shotgun (WGS) entry which is preliminary data.</text>
</comment>
<dbReference type="EMBL" id="NITZ01000002">
    <property type="protein sequence ID" value="PHM50453.1"/>
    <property type="molecule type" value="Genomic_DNA"/>
</dbReference>
<feature type="transmembrane region" description="Helical" evidence="1">
    <location>
        <begin position="6"/>
        <end position="25"/>
    </location>
</feature>
<keyword evidence="1" id="KW-1133">Transmembrane helix</keyword>
<evidence type="ECO:0000256" key="1">
    <source>
        <dbReference type="SAM" id="Phobius"/>
    </source>
</evidence>
<dbReference type="SUPFAM" id="SSF140478">
    <property type="entry name" value="LemA-like"/>
    <property type="match status" value="1"/>
</dbReference>
<accession>A0A2D0JVT5</accession>
<reference evidence="2 3" key="1">
    <citation type="journal article" date="2017" name="Nat. Microbiol.">
        <title>Natural product diversity associated with the nematode symbionts Photorhabdus and Xenorhabdus.</title>
        <authorList>
            <person name="Tobias N.J."/>
            <person name="Wolff H."/>
            <person name="Djahanschiri B."/>
            <person name="Grundmann F."/>
            <person name="Kronenwerth M."/>
            <person name="Shi Y.M."/>
            <person name="Simonyi S."/>
            <person name="Grun P."/>
            <person name="Shapiro-Ilan D."/>
            <person name="Pidot S.J."/>
            <person name="Stinear T.P."/>
            <person name="Ebersberger I."/>
            <person name="Bode H.B."/>
        </authorList>
    </citation>
    <scope>NUCLEOTIDE SEQUENCE [LARGE SCALE GENOMIC DNA]</scope>
    <source>
        <strain evidence="2 3">DSM 17902</strain>
    </source>
</reference>
<evidence type="ECO:0000313" key="2">
    <source>
        <dbReference type="EMBL" id="PHM50453.1"/>
    </source>
</evidence>
<dbReference type="RefSeq" id="WP_167385930.1">
    <property type="nucleotide sequence ID" value="NZ_CAWNQI010000051.1"/>
</dbReference>
<proteinExistence type="predicted"/>
<dbReference type="Proteomes" id="UP000221980">
    <property type="component" value="Unassembled WGS sequence"/>
</dbReference>
<dbReference type="Gene3D" id="1.20.1440.20">
    <property type="entry name" value="LemA-like domain"/>
    <property type="match status" value="1"/>
</dbReference>
<evidence type="ECO:0000313" key="3">
    <source>
        <dbReference type="Proteomes" id="UP000221980"/>
    </source>
</evidence>
<protein>
    <recommendedName>
        <fullName evidence="4">LemA family protein</fullName>
    </recommendedName>
</protein>
<dbReference type="AlphaFoldDB" id="A0A2D0JVT5"/>
<keyword evidence="1" id="KW-0472">Membrane</keyword>